<keyword evidence="5 6" id="KW-0472">Membrane</keyword>
<proteinExistence type="predicted"/>
<feature type="transmembrane region" description="Helical" evidence="6">
    <location>
        <begin position="478"/>
        <end position="499"/>
    </location>
</feature>
<feature type="transmembrane region" description="Helical" evidence="6">
    <location>
        <begin position="42"/>
        <end position="65"/>
    </location>
</feature>
<evidence type="ECO:0000256" key="4">
    <source>
        <dbReference type="ARBA" id="ARBA00022989"/>
    </source>
</evidence>
<dbReference type="OrthoDB" id="9775950at2"/>
<keyword evidence="8" id="KW-1185">Reference proteome</keyword>
<feature type="transmembrane region" description="Helical" evidence="6">
    <location>
        <begin position="182"/>
        <end position="207"/>
    </location>
</feature>
<evidence type="ECO:0000256" key="2">
    <source>
        <dbReference type="ARBA" id="ARBA00022475"/>
    </source>
</evidence>
<feature type="transmembrane region" description="Helical" evidence="6">
    <location>
        <begin position="445"/>
        <end position="466"/>
    </location>
</feature>
<dbReference type="InterPro" id="IPR050833">
    <property type="entry name" value="Poly_Biosynth_Transport"/>
</dbReference>
<dbReference type="AlphaFoldDB" id="A0A1M6DGM0"/>
<dbReference type="NCBIfam" id="TIGR02900">
    <property type="entry name" value="spore_V_B"/>
    <property type="match status" value="1"/>
</dbReference>
<evidence type="ECO:0000256" key="5">
    <source>
        <dbReference type="ARBA" id="ARBA00023136"/>
    </source>
</evidence>
<dbReference type="InterPro" id="IPR024923">
    <property type="entry name" value="PG_synth_SpoVB"/>
</dbReference>
<gene>
    <name evidence="7" type="ORF">SAMN02745219_00902</name>
</gene>
<dbReference type="RefSeq" id="WP_072867569.1">
    <property type="nucleotide sequence ID" value="NZ_FQZM01000010.1"/>
</dbReference>
<accession>A0A1M6DGM0</accession>
<feature type="transmembrane region" description="Helical" evidence="6">
    <location>
        <begin position="6"/>
        <end position="30"/>
    </location>
</feature>
<feature type="transmembrane region" description="Helical" evidence="6">
    <location>
        <begin position="417"/>
        <end position="433"/>
    </location>
</feature>
<dbReference type="Proteomes" id="UP000184529">
    <property type="component" value="Unassembled WGS sequence"/>
</dbReference>
<dbReference type="PANTHER" id="PTHR30250">
    <property type="entry name" value="PST FAMILY PREDICTED COLANIC ACID TRANSPORTER"/>
    <property type="match status" value="1"/>
</dbReference>
<evidence type="ECO:0000313" key="8">
    <source>
        <dbReference type="Proteomes" id="UP000184529"/>
    </source>
</evidence>
<evidence type="ECO:0000313" key="7">
    <source>
        <dbReference type="EMBL" id="SHI72263.1"/>
    </source>
</evidence>
<dbReference type="CDD" id="cd13124">
    <property type="entry name" value="MATE_SpoVB_like"/>
    <property type="match status" value="1"/>
</dbReference>
<feature type="transmembrane region" description="Helical" evidence="6">
    <location>
        <begin position="347"/>
        <end position="370"/>
    </location>
</feature>
<organism evidence="7 8">
    <name type="scientific">Desulfofundulus thermosubterraneus DSM 16057</name>
    <dbReference type="NCBI Taxonomy" id="1121432"/>
    <lineage>
        <taxon>Bacteria</taxon>
        <taxon>Bacillati</taxon>
        <taxon>Bacillota</taxon>
        <taxon>Clostridia</taxon>
        <taxon>Eubacteriales</taxon>
        <taxon>Peptococcaceae</taxon>
        <taxon>Desulfofundulus</taxon>
    </lineage>
</organism>
<dbReference type="PIRSF" id="PIRSF038958">
    <property type="entry name" value="PG_synth_SpoVB"/>
    <property type="match status" value="1"/>
</dbReference>
<dbReference type="EMBL" id="FQZM01000010">
    <property type="protein sequence ID" value="SHI72263.1"/>
    <property type="molecule type" value="Genomic_DNA"/>
</dbReference>
<keyword evidence="2" id="KW-1003">Cell membrane</keyword>
<dbReference type="Pfam" id="PF01943">
    <property type="entry name" value="Polysacc_synt"/>
    <property type="match status" value="1"/>
</dbReference>
<name>A0A1M6DGM0_9FIRM</name>
<dbReference type="PANTHER" id="PTHR30250:SF24">
    <property type="entry name" value="STAGE V SPORULATION PROTEIN B"/>
    <property type="match status" value="1"/>
</dbReference>
<dbReference type="GO" id="GO:0005886">
    <property type="term" value="C:plasma membrane"/>
    <property type="evidence" value="ECO:0007669"/>
    <property type="project" value="UniProtKB-SubCell"/>
</dbReference>
<keyword evidence="3 6" id="KW-0812">Transmembrane</keyword>
<reference evidence="8" key="1">
    <citation type="submission" date="2016-11" db="EMBL/GenBank/DDBJ databases">
        <authorList>
            <person name="Varghese N."/>
            <person name="Submissions S."/>
        </authorList>
    </citation>
    <scope>NUCLEOTIDE SEQUENCE [LARGE SCALE GENOMIC DNA]</scope>
    <source>
        <strain evidence="8">DSM 16057</strain>
    </source>
</reference>
<feature type="transmembrane region" description="Helical" evidence="6">
    <location>
        <begin position="322"/>
        <end position="341"/>
    </location>
</feature>
<dbReference type="InterPro" id="IPR002797">
    <property type="entry name" value="Polysacc_synth"/>
</dbReference>
<feature type="transmembrane region" description="Helical" evidence="6">
    <location>
        <begin position="122"/>
        <end position="144"/>
    </location>
</feature>
<evidence type="ECO:0000256" key="1">
    <source>
        <dbReference type="ARBA" id="ARBA00004651"/>
    </source>
</evidence>
<feature type="transmembrane region" description="Helical" evidence="6">
    <location>
        <begin position="85"/>
        <end position="110"/>
    </location>
</feature>
<sequence length="518" mass="56240">MSRQSFVYGAFILLLASLCNRLIGFVYQILMIRLIRPEGVGLFNMVYPIYVLVLVLATAGIPVAIAKLMAEEVARGNLGGAYRVFSIAFWWIMASSLFFTLVLILGAPLLQQYVFPNPKVYYCFLSLVPGIIIVSLCSAFRGFFQGLQQMTPTAVTQVVEQLVRVTAGLGIAWFMLPRGIEYAAMGISLGVVLGEFIGFLSMLAIYFKKRPYFSPLVAYCPEPALRITGRIFDLAVPVTLTRFVSTAFLSVDAMLIPRRLQVAGMTLNEATGVYGQFVGIAESLLFTPSIVTISLATALVPAISDALAQNDLSLVRGRTEEALRLTMLAGLPATAVFFLLPRELCQAIFGYADAGVALGTLALGGPFLYLQQTTTGILQGLGRAERPLSNLIIAAAFKVAGIYYLTAIPALGIRGTALSLCAAYMIMSLLNYRDLKKIIALKVDFGYCLGKPLVATAGMTVVMWYARNFMLGSDDLSRAGLLVVLFLGGVTYLLLLFLSGGVHSHDLRRLASFLGLRR</sequence>
<evidence type="ECO:0000256" key="6">
    <source>
        <dbReference type="SAM" id="Phobius"/>
    </source>
</evidence>
<dbReference type="STRING" id="1121432.SAMN02745219_00902"/>
<evidence type="ECO:0000256" key="3">
    <source>
        <dbReference type="ARBA" id="ARBA00022692"/>
    </source>
</evidence>
<comment type="subcellular location">
    <subcellularLocation>
        <location evidence="1">Cell membrane</location>
        <topology evidence="1">Multi-pass membrane protein</topology>
    </subcellularLocation>
</comment>
<dbReference type="InterPro" id="IPR014249">
    <property type="entry name" value="Spore_V_B"/>
</dbReference>
<protein>
    <submittedName>
        <fullName evidence="7">Stage V sporulation protein B</fullName>
    </submittedName>
</protein>
<keyword evidence="4 6" id="KW-1133">Transmembrane helix</keyword>